<dbReference type="Proteomes" id="UP000319280">
    <property type="component" value="Unassembled WGS sequence"/>
</dbReference>
<dbReference type="SUPFAM" id="SSF52172">
    <property type="entry name" value="CheY-like"/>
    <property type="match status" value="1"/>
</dbReference>
<dbReference type="InterPro" id="IPR046947">
    <property type="entry name" value="LytR-like"/>
</dbReference>
<proteinExistence type="predicted"/>
<dbReference type="InterPro" id="IPR007492">
    <property type="entry name" value="LytTR_DNA-bd_dom"/>
</dbReference>
<dbReference type="PROSITE" id="PS50930">
    <property type="entry name" value="HTH_LYTTR"/>
    <property type="match status" value="1"/>
</dbReference>
<dbReference type="Pfam" id="PF04397">
    <property type="entry name" value="LytTR"/>
    <property type="match status" value="1"/>
</dbReference>
<feature type="domain" description="HTH LytTR-type" evidence="3">
    <location>
        <begin position="138"/>
        <end position="243"/>
    </location>
</feature>
<evidence type="ECO:0000313" key="4">
    <source>
        <dbReference type="EMBL" id="TRM11656.1"/>
    </source>
</evidence>
<dbReference type="Gene3D" id="2.40.50.1020">
    <property type="entry name" value="LytTr DNA-binding domain"/>
    <property type="match status" value="1"/>
</dbReference>
<dbReference type="SMART" id="SM00850">
    <property type="entry name" value="LytTR"/>
    <property type="match status" value="1"/>
</dbReference>
<keyword evidence="5" id="KW-1185">Reference proteome</keyword>
<keyword evidence="1" id="KW-0597">Phosphoprotein</keyword>
<dbReference type="CDD" id="cd17532">
    <property type="entry name" value="REC_LytTR_AlgR-like"/>
    <property type="match status" value="1"/>
</dbReference>
<sequence>MNQRIRTLVVDDEPYSREELIYLLRQYETIEVIGEASSGEKCIIQATQTQPDLLFLDIEMPGMQGTKVAEILAELKKPPYIVFATAYPQFAVQAFRLEAVDYLLKPYDEEQLAETIARIDKKFIKSTNSFNQTLVNKLAIEMDGEFLYLDPNNILYINSEDKQVNVITKQGKFHTKGTLKDLETKLSAYPFFRTHKSYLVNLDHVRRLTPWFNGAYNLIINGREEPLPVSRNYVKSLRERLEL</sequence>
<dbReference type="GO" id="GO:0000156">
    <property type="term" value="F:phosphorelay response regulator activity"/>
    <property type="evidence" value="ECO:0007669"/>
    <property type="project" value="InterPro"/>
</dbReference>
<feature type="domain" description="Response regulatory" evidence="2">
    <location>
        <begin position="6"/>
        <end position="120"/>
    </location>
</feature>
<evidence type="ECO:0000313" key="5">
    <source>
        <dbReference type="Proteomes" id="UP000319280"/>
    </source>
</evidence>
<dbReference type="PANTHER" id="PTHR37299:SF1">
    <property type="entry name" value="STAGE 0 SPORULATION PROTEIN A HOMOLOG"/>
    <property type="match status" value="1"/>
</dbReference>
<dbReference type="SMART" id="SM00448">
    <property type="entry name" value="REC"/>
    <property type="match status" value="1"/>
</dbReference>
<protein>
    <submittedName>
        <fullName evidence="4">Response regulator transcription factor</fullName>
    </submittedName>
</protein>
<dbReference type="PROSITE" id="PS50110">
    <property type="entry name" value="RESPONSE_REGULATORY"/>
    <property type="match status" value="1"/>
</dbReference>
<feature type="modified residue" description="4-aspartylphosphate" evidence="1">
    <location>
        <position position="57"/>
    </location>
</feature>
<dbReference type="EMBL" id="VJMZ01000001">
    <property type="protein sequence ID" value="TRM11656.1"/>
    <property type="molecule type" value="Genomic_DNA"/>
</dbReference>
<dbReference type="InterPro" id="IPR001789">
    <property type="entry name" value="Sig_transdc_resp-reg_receiver"/>
</dbReference>
<dbReference type="InterPro" id="IPR011006">
    <property type="entry name" value="CheY-like_superfamily"/>
</dbReference>
<dbReference type="AlphaFoldDB" id="A0A549YIF2"/>
<dbReference type="Gene3D" id="3.40.50.2300">
    <property type="match status" value="1"/>
</dbReference>
<gene>
    <name evidence="4" type="ORF">FH966_08150</name>
</gene>
<comment type="caution">
    <text evidence="4">The sequence shown here is derived from an EMBL/GenBank/DDBJ whole genome shotgun (WGS) entry which is preliminary data.</text>
</comment>
<dbReference type="PANTHER" id="PTHR37299">
    <property type="entry name" value="TRANSCRIPTIONAL REGULATOR-RELATED"/>
    <property type="match status" value="1"/>
</dbReference>
<reference evidence="4 5" key="1">
    <citation type="submission" date="2019-07" db="EMBL/GenBank/DDBJ databases">
        <title>Genomic analysis of Lentibacillus sp. NKC851-2.</title>
        <authorList>
            <person name="Oh Y.J."/>
        </authorList>
    </citation>
    <scope>NUCLEOTIDE SEQUENCE [LARGE SCALE GENOMIC DNA]</scope>
    <source>
        <strain evidence="4 5">NKC851-2</strain>
    </source>
</reference>
<dbReference type="GO" id="GO:0003677">
    <property type="term" value="F:DNA binding"/>
    <property type="evidence" value="ECO:0007669"/>
    <property type="project" value="InterPro"/>
</dbReference>
<evidence type="ECO:0000259" key="2">
    <source>
        <dbReference type="PROSITE" id="PS50110"/>
    </source>
</evidence>
<accession>A0A549YIF2</accession>
<dbReference type="RefSeq" id="WP_142790762.1">
    <property type="nucleotide sequence ID" value="NZ_VJMZ01000001.1"/>
</dbReference>
<name>A0A549YIF2_9BACI</name>
<dbReference type="Pfam" id="PF00072">
    <property type="entry name" value="Response_reg"/>
    <property type="match status" value="1"/>
</dbReference>
<evidence type="ECO:0000256" key="1">
    <source>
        <dbReference type="PROSITE-ProRule" id="PRU00169"/>
    </source>
</evidence>
<evidence type="ECO:0000259" key="3">
    <source>
        <dbReference type="PROSITE" id="PS50930"/>
    </source>
</evidence>
<organism evidence="4 5">
    <name type="scientific">Lentibacillus cibarius</name>
    <dbReference type="NCBI Taxonomy" id="2583219"/>
    <lineage>
        <taxon>Bacteria</taxon>
        <taxon>Bacillati</taxon>
        <taxon>Bacillota</taxon>
        <taxon>Bacilli</taxon>
        <taxon>Bacillales</taxon>
        <taxon>Bacillaceae</taxon>
        <taxon>Lentibacillus</taxon>
    </lineage>
</organism>